<protein>
    <submittedName>
        <fullName evidence="2">Nuclease PIN</fullName>
    </submittedName>
</protein>
<dbReference type="AlphaFoldDB" id="A0A6S6QSQ9"/>
<dbReference type="EMBL" id="AP023361">
    <property type="protein sequence ID" value="BCJ89960.1"/>
    <property type="molecule type" value="Genomic_DNA"/>
</dbReference>
<dbReference type="InterPro" id="IPR018445">
    <property type="entry name" value="Put_Phosphate_transp_reg"/>
</dbReference>
<evidence type="ECO:0000256" key="1">
    <source>
        <dbReference type="ARBA" id="ARBA00008591"/>
    </source>
</evidence>
<keyword evidence="3" id="KW-1185">Reference proteome</keyword>
<proteinExistence type="inferred from homology"/>
<sequence>MLSWFRNMMPKEESFFDLFMQHSLLVVAGAEALQGVLRGGDEVSHYAKIVMDREDDADEITRQVMLAVRRSFITPFDRSDIQRLIQSLDDSIDQMKKTVKSIELFEVKEFDPAMAAMGDAIAEASRLTAQAVSLLGRVGQNASRLSSLAQQVTHIEGRADDLHEEGLKALYLAHRNSNAMPYIVGSEIYGNLERVMDRLEDVANEISAIVIENV</sequence>
<evidence type="ECO:0000313" key="2">
    <source>
        <dbReference type="EMBL" id="BCJ89960.1"/>
    </source>
</evidence>
<dbReference type="Proteomes" id="UP000515317">
    <property type="component" value="Chromosome"/>
</dbReference>
<dbReference type="RefSeq" id="WP_222876628.1">
    <property type="nucleotide sequence ID" value="NZ_AP023361.1"/>
</dbReference>
<organism evidence="2 3">
    <name type="scientific">Terrihabitans soli</name>
    <dbReference type="NCBI Taxonomy" id="708113"/>
    <lineage>
        <taxon>Bacteria</taxon>
        <taxon>Pseudomonadati</taxon>
        <taxon>Pseudomonadota</taxon>
        <taxon>Alphaproteobacteria</taxon>
        <taxon>Hyphomicrobiales</taxon>
        <taxon>Terrihabitans</taxon>
    </lineage>
</organism>
<dbReference type="PANTHER" id="PTHR37298:SF1">
    <property type="entry name" value="UPF0111 PROTEIN YKAA"/>
    <property type="match status" value="1"/>
</dbReference>
<reference evidence="2 3" key="1">
    <citation type="submission" date="2020-08" db="EMBL/GenBank/DDBJ databases">
        <title>Genome sequence of Rhizobiales bacterium strain IZ6.</title>
        <authorList>
            <person name="Nakai R."/>
            <person name="Naganuma T."/>
        </authorList>
    </citation>
    <scope>NUCLEOTIDE SEQUENCE [LARGE SCALE GENOMIC DNA]</scope>
    <source>
        <strain evidence="2 3">IZ6</strain>
    </source>
</reference>
<comment type="similarity">
    <text evidence="1">Belongs to the UPF0111 family.</text>
</comment>
<dbReference type="InterPro" id="IPR052912">
    <property type="entry name" value="UPF0111_domain"/>
</dbReference>
<dbReference type="Gene3D" id="1.20.58.220">
    <property type="entry name" value="Phosphate transport system protein phou homolog 2, domain 2"/>
    <property type="match status" value="1"/>
</dbReference>
<dbReference type="Pfam" id="PF01865">
    <property type="entry name" value="PhoU_div"/>
    <property type="match status" value="1"/>
</dbReference>
<dbReference type="PANTHER" id="PTHR37298">
    <property type="entry name" value="UPF0111 PROTEIN YKAA"/>
    <property type="match status" value="1"/>
</dbReference>
<accession>A0A6S6QSQ9</accession>
<evidence type="ECO:0000313" key="3">
    <source>
        <dbReference type="Proteomes" id="UP000515317"/>
    </source>
</evidence>
<dbReference type="SUPFAM" id="SSF109755">
    <property type="entry name" value="PhoU-like"/>
    <property type="match status" value="1"/>
</dbReference>
<gene>
    <name evidence="2" type="ORF">IZ6_06950</name>
</gene>
<name>A0A6S6QSQ9_9HYPH</name>
<dbReference type="InterPro" id="IPR038078">
    <property type="entry name" value="PhoU-like_sf"/>
</dbReference>
<dbReference type="KEGG" id="tso:IZ6_06950"/>